<feature type="compositionally biased region" description="Polar residues" evidence="1">
    <location>
        <begin position="11"/>
        <end position="29"/>
    </location>
</feature>
<sequence length="40" mass="4532">VWHESRDIRDTTAQASVGQTGNIMQNTISKPYLPDETRQS</sequence>
<comment type="caution">
    <text evidence="2">The sequence shown here is derived from an EMBL/GenBank/DDBJ whole genome shotgun (WGS) entry which is preliminary data.</text>
</comment>
<feature type="non-terminal residue" evidence="2">
    <location>
        <position position="1"/>
    </location>
</feature>
<dbReference type="HOGENOM" id="CLU_3281724_0_0_6"/>
<feature type="compositionally biased region" description="Basic and acidic residues" evidence="1">
    <location>
        <begin position="1"/>
        <end position="10"/>
    </location>
</feature>
<dbReference type="Proteomes" id="UP000004471">
    <property type="component" value="Unassembled WGS sequence"/>
</dbReference>
<evidence type="ECO:0000313" key="2">
    <source>
        <dbReference type="EMBL" id="EGH29053.1"/>
    </source>
</evidence>
<proteinExistence type="predicted"/>
<evidence type="ECO:0000256" key="1">
    <source>
        <dbReference type="SAM" id="MobiDB-lite"/>
    </source>
</evidence>
<dbReference type="EMBL" id="AEAH01000389">
    <property type="protein sequence ID" value="EGH29053.1"/>
    <property type="molecule type" value="Genomic_DNA"/>
</dbReference>
<protein>
    <submittedName>
        <fullName evidence="2">Uncharacterized protein</fullName>
    </submittedName>
</protein>
<feature type="region of interest" description="Disordered" evidence="1">
    <location>
        <begin position="1"/>
        <end position="40"/>
    </location>
</feature>
<accession>F3FFR7</accession>
<evidence type="ECO:0000313" key="3">
    <source>
        <dbReference type="Proteomes" id="UP000004471"/>
    </source>
</evidence>
<reference evidence="2 3" key="1">
    <citation type="journal article" date="2011" name="PLoS Pathog.">
        <title>Dynamic evolution of pathogenicity revealed by sequencing and comparative genomics of 19 Pseudomonas syringae isolates.</title>
        <authorList>
            <person name="Baltrus D.A."/>
            <person name="Nishimura M.T."/>
            <person name="Romanchuk A."/>
            <person name="Chang J.H."/>
            <person name="Mukhtar M.S."/>
            <person name="Cherkis K."/>
            <person name="Roach J."/>
            <person name="Grant S.R."/>
            <person name="Jones C.D."/>
            <person name="Dangl J.L."/>
        </authorList>
    </citation>
    <scope>NUCLEOTIDE SEQUENCE [LARGE SCALE GENOMIC DNA]</scope>
    <source>
        <strain evidence="3">M301072PT</strain>
    </source>
</reference>
<gene>
    <name evidence="2" type="ORF">PSYJA_08750</name>
</gene>
<dbReference type="AlphaFoldDB" id="F3FFR7"/>
<organism evidence="2 3">
    <name type="scientific">Pseudomonas syringae pv. japonica str. M301072</name>
    <dbReference type="NCBI Taxonomy" id="629262"/>
    <lineage>
        <taxon>Bacteria</taxon>
        <taxon>Pseudomonadati</taxon>
        <taxon>Pseudomonadota</taxon>
        <taxon>Gammaproteobacteria</taxon>
        <taxon>Pseudomonadales</taxon>
        <taxon>Pseudomonadaceae</taxon>
        <taxon>Pseudomonas</taxon>
        <taxon>Pseudomonas syringae</taxon>
    </lineage>
</organism>
<name>F3FFR7_PSESX</name>